<name>A4VE13_TETTS</name>
<keyword evidence="2" id="KW-1185">Reference proteome</keyword>
<dbReference type="InParanoid" id="A4VE13"/>
<evidence type="ECO:0000313" key="2">
    <source>
        <dbReference type="Proteomes" id="UP000009168"/>
    </source>
</evidence>
<sequence>MQNKEKFMNSLTQCQRKELEEFQMRIQKAQEDSTKQTTGMQIVNNFKAENEQSSKIKSYQGQEYLKNKNASVDINTCIQSPLNTDKEKFGLDSLKSPWSILKLENTGSNFNNTSQMNTLSLIGENRMTPKDFDELLYIKKVNHYNQLSNVNAEQMLKKMQSNTDSSHVLLKNSSKKEFLPVELDQDIQNKSQQQIIQQEQDKSQLNNYFNNGQSNISHPNSQVKSRLQVKSIKMYETENSFVQPKRLNLDSSFQRKSNFSIDKENQNNNQNDQTSEKFIESQNMRQEVSNNQQYLNNLLAGDKLEFKQQNNSSKNIELIPPEIAQKRENPFRNQNQQKDVQTQNSTKYGKLQTIENQDLKKRFENKLIGEHKRSEDDQMITSTSSSGVKRVQFSMDVTTAHNQNMKEKQSQELKNILFQNQKIQSDPQFQIQQQYKNNTTNNFTNQIIQKKNSFVDIPQPISNPLLNNNNNNNTSFNQSNQNIKSNSSYLSASNNINSNNAMLAAINMDRSHSSSFNNFILNNANESNKQLIQALSNLKNEYRRSFYSRQIDSILEEKVRQHHSRENSRDKLQIEGLNNSKNELHKRPLTAKLIQSTLHRKNSLIDKQQNNKFQNTHSNQDSKLNHPGDSFGHQSTISVIQNKNNINSNQYREKNSKHLNNLSLSSAKQLEINEKAVNNESLSKVNALNNITFSKIQTSKSNIDISSPKEIDSALNKKINLDNSKDIQLLFNLIRDHVQKCPNFCNEISKFLE</sequence>
<dbReference type="KEGG" id="tet:TTHERM_00049189"/>
<organism evidence="1 2">
    <name type="scientific">Tetrahymena thermophila (strain SB210)</name>
    <dbReference type="NCBI Taxonomy" id="312017"/>
    <lineage>
        <taxon>Eukaryota</taxon>
        <taxon>Sar</taxon>
        <taxon>Alveolata</taxon>
        <taxon>Ciliophora</taxon>
        <taxon>Intramacronucleata</taxon>
        <taxon>Oligohymenophorea</taxon>
        <taxon>Hymenostomatida</taxon>
        <taxon>Tetrahymenina</taxon>
        <taxon>Tetrahymenidae</taxon>
        <taxon>Tetrahymena</taxon>
    </lineage>
</organism>
<dbReference type="Proteomes" id="UP000009168">
    <property type="component" value="Unassembled WGS sequence"/>
</dbReference>
<gene>
    <name evidence="1" type="ORF">TTHERM_00049189</name>
</gene>
<accession>A4VE13</accession>
<dbReference type="HOGENOM" id="CLU_349691_0_0_1"/>
<dbReference type="GeneID" id="7830965"/>
<dbReference type="AlphaFoldDB" id="A4VE13"/>
<dbReference type="RefSeq" id="XP_001471326.2">
    <property type="nucleotide sequence ID" value="XM_001471276.2"/>
</dbReference>
<reference evidence="2" key="1">
    <citation type="journal article" date="2006" name="PLoS Biol.">
        <title>Macronuclear genome sequence of the ciliate Tetrahymena thermophila, a model eukaryote.</title>
        <authorList>
            <person name="Eisen J.A."/>
            <person name="Coyne R.S."/>
            <person name="Wu M."/>
            <person name="Wu D."/>
            <person name="Thiagarajan M."/>
            <person name="Wortman J.R."/>
            <person name="Badger J.H."/>
            <person name="Ren Q."/>
            <person name="Amedeo P."/>
            <person name="Jones K.M."/>
            <person name="Tallon L.J."/>
            <person name="Delcher A.L."/>
            <person name="Salzberg S.L."/>
            <person name="Silva J.C."/>
            <person name="Haas B.J."/>
            <person name="Majoros W.H."/>
            <person name="Farzad M."/>
            <person name="Carlton J.M."/>
            <person name="Smith R.K. Jr."/>
            <person name="Garg J."/>
            <person name="Pearlman R.E."/>
            <person name="Karrer K.M."/>
            <person name="Sun L."/>
            <person name="Manning G."/>
            <person name="Elde N.C."/>
            <person name="Turkewitz A.P."/>
            <person name="Asai D.J."/>
            <person name="Wilkes D.E."/>
            <person name="Wang Y."/>
            <person name="Cai H."/>
            <person name="Collins K."/>
            <person name="Stewart B.A."/>
            <person name="Lee S.R."/>
            <person name="Wilamowska K."/>
            <person name="Weinberg Z."/>
            <person name="Ruzzo W.L."/>
            <person name="Wloga D."/>
            <person name="Gaertig J."/>
            <person name="Frankel J."/>
            <person name="Tsao C.-C."/>
            <person name="Gorovsky M.A."/>
            <person name="Keeling P.J."/>
            <person name="Waller R.F."/>
            <person name="Patron N.J."/>
            <person name="Cherry J.M."/>
            <person name="Stover N.A."/>
            <person name="Krieger C.J."/>
            <person name="del Toro C."/>
            <person name="Ryder H.F."/>
            <person name="Williamson S.C."/>
            <person name="Barbeau R.A."/>
            <person name="Hamilton E.P."/>
            <person name="Orias E."/>
        </authorList>
    </citation>
    <scope>NUCLEOTIDE SEQUENCE [LARGE SCALE GENOMIC DNA]</scope>
    <source>
        <strain evidence="2">SB210</strain>
    </source>
</reference>
<proteinExistence type="predicted"/>
<dbReference type="EMBL" id="GG662712">
    <property type="protein sequence ID" value="EDK31772.2"/>
    <property type="molecule type" value="Genomic_DNA"/>
</dbReference>
<protein>
    <submittedName>
        <fullName evidence="1">Uncharacterized protein</fullName>
    </submittedName>
</protein>
<evidence type="ECO:0000313" key="1">
    <source>
        <dbReference type="EMBL" id="EDK31772.2"/>
    </source>
</evidence>